<name>A0A8S5RK73_9VIRU</name>
<proteinExistence type="predicted"/>
<reference evidence="1" key="1">
    <citation type="journal article" date="2021" name="Proc. Natl. Acad. Sci. U.S.A.">
        <title>A Catalog of Tens of Thousands of Viruses from Human Metagenomes Reveals Hidden Associations with Chronic Diseases.</title>
        <authorList>
            <person name="Tisza M.J."/>
            <person name="Buck C.B."/>
        </authorList>
    </citation>
    <scope>NUCLEOTIDE SEQUENCE</scope>
    <source>
        <strain evidence="1">CtDJ83</strain>
    </source>
</reference>
<organism evidence="1">
    <name type="scientific">virus sp. ctDJ83</name>
    <dbReference type="NCBI Taxonomy" id="2827625"/>
    <lineage>
        <taxon>Viruses</taxon>
    </lineage>
</organism>
<dbReference type="EMBL" id="BK059107">
    <property type="protein sequence ID" value="DAE31380.1"/>
    <property type="molecule type" value="Genomic_DNA"/>
</dbReference>
<sequence>MDIVMLAKGDICVFEMIGFKVKTSLALARVYVYGLRGGKPAKPPLLCKAGESIRGK</sequence>
<accession>A0A8S5RK73</accession>
<evidence type="ECO:0000313" key="1">
    <source>
        <dbReference type="EMBL" id="DAE31380.1"/>
    </source>
</evidence>
<protein>
    <submittedName>
        <fullName evidence="1">Uncharacterized protein</fullName>
    </submittedName>
</protein>